<organism evidence="3 4">
    <name type="scientific">Candidatus Uhrbacteria bacterium RIFCSPLOWO2_02_FULL_48_12</name>
    <dbReference type="NCBI Taxonomy" id="1802407"/>
    <lineage>
        <taxon>Bacteria</taxon>
        <taxon>Candidatus Uhriibacteriota</taxon>
    </lineage>
</organism>
<dbReference type="AlphaFoldDB" id="A0A1F7VB93"/>
<gene>
    <name evidence="3" type="ORF">A3I40_03315</name>
</gene>
<comment type="caution">
    <text evidence="3">The sequence shown here is derived from an EMBL/GenBank/DDBJ whole genome shotgun (WGS) entry which is preliminary data.</text>
</comment>
<feature type="domain" description="UvrC family homology region profile" evidence="2">
    <location>
        <begin position="250"/>
        <end position="372"/>
    </location>
</feature>
<feature type="domain" description="GIY-YIG" evidence="1">
    <location>
        <begin position="10"/>
        <end position="105"/>
    </location>
</feature>
<evidence type="ECO:0008006" key="5">
    <source>
        <dbReference type="Google" id="ProtNLM"/>
    </source>
</evidence>
<dbReference type="SUPFAM" id="SSF82771">
    <property type="entry name" value="GIY-YIG endonuclease"/>
    <property type="match status" value="1"/>
</dbReference>
<dbReference type="InterPro" id="IPR000305">
    <property type="entry name" value="GIY-YIG_endonuc"/>
</dbReference>
<dbReference type="InterPro" id="IPR050066">
    <property type="entry name" value="UvrABC_protein_C"/>
</dbReference>
<dbReference type="Pfam" id="PF08459">
    <property type="entry name" value="UvrC_RNaseH_dom"/>
    <property type="match status" value="1"/>
</dbReference>
<dbReference type="InterPro" id="IPR038476">
    <property type="entry name" value="UvrC_RNase_H_dom_sf"/>
</dbReference>
<evidence type="ECO:0000259" key="2">
    <source>
        <dbReference type="PROSITE" id="PS50165"/>
    </source>
</evidence>
<proteinExistence type="predicted"/>
<dbReference type="GO" id="GO:0009380">
    <property type="term" value="C:excinuclease repair complex"/>
    <property type="evidence" value="ECO:0007669"/>
    <property type="project" value="TreeGrafter"/>
</dbReference>
<dbReference type="STRING" id="1802407.A3I40_03315"/>
<dbReference type="PANTHER" id="PTHR30562:SF1">
    <property type="entry name" value="UVRABC SYSTEM PROTEIN C"/>
    <property type="match status" value="1"/>
</dbReference>
<dbReference type="GO" id="GO:0009381">
    <property type="term" value="F:excinuclease ABC activity"/>
    <property type="evidence" value="ECO:0007669"/>
    <property type="project" value="InterPro"/>
</dbReference>
<dbReference type="GO" id="GO:0006289">
    <property type="term" value="P:nucleotide-excision repair"/>
    <property type="evidence" value="ECO:0007669"/>
    <property type="project" value="InterPro"/>
</dbReference>
<name>A0A1F7VB93_9BACT</name>
<dbReference type="EMBL" id="MGEP01000028">
    <property type="protein sequence ID" value="OGL87244.1"/>
    <property type="molecule type" value="Genomic_DNA"/>
</dbReference>
<dbReference type="Proteomes" id="UP000178723">
    <property type="component" value="Unassembled WGS sequence"/>
</dbReference>
<dbReference type="InterPro" id="IPR035901">
    <property type="entry name" value="GIY-YIG_endonuc_sf"/>
</dbReference>
<evidence type="ECO:0000259" key="1">
    <source>
        <dbReference type="PROSITE" id="PS50164"/>
    </source>
</evidence>
<evidence type="ECO:0000313" key="4">
    <source>
        <dbReference type="Proteomes" id="UP000178723"/>
    </source>
</evidence>
<dbReference type="PANTHER" id="PTHR30562">
    <property type="entry name" value="UVRC/OXIDOREDUCTASE"/>
    <property type="match status" value="1"/>
</dbReference>
<dbReference type="Pfam" id="PF01541">
    <property type="entry name" value="GIY-YIG"/>
    <property type="match status" value="1"/>
</dbReference>
<evidence type="ECO:0000313" key="3">
    <source>
        <dbReference type="EMBL" id="OGL87244.1"/>
    </source>
</evidence>
<dbReference type="CDD" id="cd10434">
    <property type="entry name" value="GIY-YIG_UvrC_Cho"/>
    <property type="match status" value="1"/>
</dbReference>
<dbReference type="PROSITE" id="PS50164">
    <property type="entry name" value="GIY_YIG"/>
    <property type="match status" value="1"/>
</dbReference>
<dbReference type="Gene3D" id="3.30.420.340">
    <property type="entry name" value="UvrC, RNAse H endonuclease domain"/>
    <property type="match status" value="1"/>
</dbReference>
<protein>
    <recommendedName>
        <fullName evidence="5">Excinuclease ABC subunit C</fullName>
    </recommendedName>
</protein>
<dbReference type="Gene3D" id="3.40.1440.10">
    <property type="entry name" value="GIY-YIG endonuclease"/>
    <property type="match status" value="1"/>
</dbReference>
<reference evidence="3 4" key="1">
    <citation type="journal article" date="2016" name="Nat. Commun.">
        <title>Thousands of microbial genomes shed light on interconnected biogeochemical processes in an aquifer system.</title>
        <authorList>
            <person name="Anantharaman K."/>
            <person name="Brown C.T."/>
            <person name="Hug L.A."/>
            <person name="Sharon I."/>
            <person name="Castelle C.J."/>
            <person name="Probst A.J."/>
            <person name="Thomas B.C."/>
            <person name="Singh A."/>
            <person name="Wilkins M.J."/>
            <person name="Karaoz U."/>
            <person name="Brodie E.L."/>
            <person name="Williams K.H."/>
            <person name="Hubbard S.S."/>
            <person name="Banfield J.F."/>
        </authorList>
    </citation>
    <scope>NUCLEOTIDE SEQUENCE [LARGE SCALE GENOMIC DNA]</scope>
</reference>
<dbReference type="InterPro" id="IPR047296">
    <property type="entry name" value="GIY-YIG_UvrC_Cho"/>
</dbReference>
<dbReference type="PROSITE" id="PS50165">
    <property type="entry name" value="UVRC"/>
    <property type="match status" value="1"/>
</dbReference>
<sequence length="446" mass="51730">MKLALKELPTSPGVYFFKNARGHMLYVGKAANLRSRVYSYLRTNPAERDGAGLRFPFQPNPNLPLIKQRLIKETSIIDWEETLSEIEALLRESHYIKKYQPRFNVLLRDDKTFLSVKITNEEYPRVITTRKIEKDGTYYGPFTDARAVKETLKILRRFFPYRTTCLPNSGRACLYYHLMLCPGVCIGKMSAQEYQRQIRHIKNFFEGKRKKIISRLKQELKKLRPQDDEQSLRQAEKLEFKIKNLEKVLAMSRVLSFGEKVEGDIIELAKVLNLQEPPHRIEGYDVSNIVGILATASMVVFADGVANKDQYRKFKIKTVRGANDVAMLKEVLHRRFGRHTATSYQLLANSWPLPDLVVIDGGRPQLGAAMEVWQEFGLKIPLVSLAKRYEEIFIPNQLNPLVLPRTSPALHLLQAVRDEAHRFAVSYHKLLRRQKLLGKKRPRTRW</sequence>
<dbReference type="SMART" id="SM00465">
    <property type="entry name" value="GIYc"/>
    <property type="match status" value="1"/>
</dbReference>
<dbReference type="InterPro" id="IPR001162">
    <property type="entry name" value="UvrC_RNase_H_dom"/>
</dbReference>
<accession>A0A1F7VB93</accession>